<evidence type="ECO:0000313" key="1">
    <source>
        <dbReference type="EMBL" id="AKN88915.1"/>
    </source>
</evidence>
<dbReference type="RefSeq" id="WP_030005676.1">
    <property type="nucleotide sequence ID" value="NZ_CP011923.2"/>
</dbReference>
<evidence type="ECO:0000313" key="4">
    <source>
        <dbReference type="Proteomes" id="UP000774689"/>
    </source>
</evidence>
<reference evidence="1" key="2">
    <citation type="submission" date="2017-08" db="EMBL/GenBank/DDBJ databases">
        <title>Complete Genome Sequence of Francisella noatunensis subsp. orientalis strain FNO190.</title>
        <authorList>
            <person name="Pereira F.L."/>
            <person name="Goncalves L.A."/>
            <person name="Guilherme T.C."/>
            <person name="Soares S.C."/>
            <person name="Dorella F.A."/>
            <person name="Carvalho A.F."/>
            <person name="Leibowitz M.P."/>
            <person name="Leal C.A.G."/>
            <person name="Azevedo V.A.C."/>
            <person name="Figueiredo H.C.P."/>
        </authorList>
    </citation>
    <scope>NUCLEOTIDE SEQUENCE</scope>
    <source>
        <strain evidence="1">FNO190</strain>
    </source>
</reference>
<dbReference type="Proteomes" id="UP000774689">
    <property type="component" value="Unassembled WGS sequence"/>
</dbReference>
<evidence type="ECO:0000313" key="2">
    <source>
        <dbReference type="EMBL" id="NIY57247.1"/>
    </source>
</evidence>
<dbReference type="EMBL" id="CP011923">
    <property type="protein sequence ID" value="AKN88915.1"/>
    <property type="molecule type" value="Genomic_DNA"/>
</dbReference>
<keyword evidence="3" id="KW-1185">Reference proteome</keyword>
<proteinExistence type="predicted"/>
<dbReference type="Proteomes" id="UP000035930">
    <property type="component" value="Chromosome"/>
</dbReference>
<dbReference type="AlphaFoldDB" id="A0AAP6XBD5"/>
<sequence>MKYNLQKELFSKILKNIPEYAPMELISEIDYYGFSKYLADRLGIKKLIVEESIGSMDGFLLHLSI</sequence>
<organism evidence="2 4">
    <name type="scientific">Francisella orientalis</name>
    <dbReference type="NCBI Taxonomy" id="299583"/>
    <lineage>
        <taxon>Bacteria</taxon>
        <taxon>Pseudomonadati</taxon>
        <taxon>Pseudomonadota</taxon>
        <taxon>Gammaproteobacteria</taxon>
        <taxon>Thiotrichales</taxon>
        <taxon>Francisellaceae</taxon>
        <taxon>Francisella</taxon>
    </lineage>
</organism>
<protein>
    <submittedName>
        <fullName evidence="2">Uncharacterized protein</fullName>
    </submittedName>
</protein>
<reference evidence="2" key="3">
    <citation type="journal article" date="2020" name="Int. J. Syst. Evol. Microbiol.">
        <title>Reclassification of Francisella noatunensis subsp. orientalis Ottem et al. 2009 as Francisella orientalis sp. nov., Francisella noatunensis subsp. chilensis subsp. nov. and emended description of Francisella noatunensis.</title>
        <authorList>
            <person name="Ramirez-Paredes J.G."/>
            <person name="Larsson P."/>
            <person name="Thompson K.D."/>
            <person name="Penman D.J."/>
            <person name="Busse H.J."/>
            <person name="Ohrman C."/>
            <person name="Sjodin A."/>
            <person name="Soto E."/>
            <person name="Richards R.H."/>
            <person name="Adams A."/>
            <person name="Colquhoun D.J."/>
        </authorList>
    </citation>
    <scope>NUCLEOTIDE SEQUENCE</scope>
    <source>
        <strain evidence="2">LADL-07285A</strain>
    </source>
</reference>
<reference evidence="3" key="1">
    <citation type="submission" date="2015-02" db="EMBL/GenBank/DDBJ databases">
        <title>Complete genome sequence of Francisella noatunensis subsp. orientalis FNO190 isolated from farm-raised Nile tilapia in Brazil.</title>
        <authorList>
            <person name="Figueiredo H.C.P."/>
            <person name="Leal C.A.G."/>
            <person name="Pereira F.L."/>
            <person name="Soares S.C."/>
            <person name="Goncalves L.A."/>
            <person name="Dorella F.A."/>
            <person name="Carvalho A.F."/>
            <person name="Azevedo V.A.C."/>
        </authorList>
    </citation>
    <scope>NUCLEOTIDE SEQUENCE [LARGE SCALE GENOMIC DNA]</scope>
    <source>
        <strain evidence="3">FNO190</strain>
    </source>
</reference>
<dbReference type="GeneID" id="45433356"/>
<accession>A0AAP6XBD5</accession>
<gene>
    <name evidence="2" type="ORF">CHQ83_08735</name>
    <name evidence="1" type="ORF">FNO190_1249</name>
</gene>
<dbReference type="EMBL" id="QPQM01000025">
    <property type="protein sequence ID" value="NIY57247.1"/>
    <property type="molecule type" value="Genomic_DNA"/>
</dbReference>
<name>A0AAP6XBD5_9GAMM</name>
<evidence type="ECO:0000313" key="3">
    <source>
        <dbReference type="Proteomes" id="UP000035930"/>
    </source>
</evidence>